<reference evidence="4" key="1">
    <citation type="submission" date="2025-08" db="UniProtKB">
        <authorList>
            <consortium name="RefSeq"/>
        </authorList>
    </citation>
    <scope>IDENTIFICATION</scope>
</reference>
<evidence type="ECO:0000313" key="4">
    <source>
        <dbReference type="RefSeq" id="XP_007525266.1"/>
    </source>
</evidence>
<feature type="signal peptide" evidence="2">
    <location>
        <begin position="1"/>
        <end position="23"/>
    </location>
</feature>
<dbReference type="eggNOG" id="ENOG502S7NM">
    <property type="taxonomic scope" value="Eukaryota"/>
</dbReference>
<evidence type="ECO:0000256" key="1">
    <source>
        <dbReference type="SAM" id="Phobius"/>
    </source>
</evidence>
<dbReference type="InterPro" id="IPR038833">
    <property type="entry name" value="TEX50"/>
</dbReference>
<keyword evidence="3" id="KW-1185">Reference proteome</keyword>
<dbReference type="PANTHER" id="PTHR39232">
    <property type="entry name" value="TESTIS-EXPRESSED PROTEIN 50"/>
    <property type="match status" value="1"/>
</dbReference>
<feature type="chain" id="PRO_5010295294" evidence="2">
    <location>
        <begin position="24"/>
        <end position="196"/>
    </location>
</feature>
<dbReference type="PANTHER" id="PTHR39232:SF1">
    <property type="entry name" value="TESTIS-EXPRESSED PROTEIN 50"/>
    <property type="match status" value="1"/>
</dbReference>
<gene>
    <name evidence="4" type="primary">TEX50</name>
</gene>
<feature type="transmembrane region" description="Helical" evidence="1">
    <location>
        <begin position="78"/>
        <end position="100"/>
    </location>
</feature>
<proteinExistence type="predicted"/>
<keyword evidence="1" id="KW-1133">Transmembrane helix</keyword>
<name>A0A1S2ZVJ2_ERIEU</name>
<keyword evidence="1" id="KW-0472">Membrane</keyword>
<evidence type="ECO:0000313" key="3">
    <source>
        <dbReference type="Proteomes" id="UP001652624"/>
    </source>
</evidence>
<dbReference type="Proteomes" id="UP001652624">
    <property type="component" value="Chromosome 9"/>
</dbReference>
<accession>A0A1S2ZVJ2</accession>
<dbReference type="RefSeq" id="XP_007525266.1">
    <property type="nucleotide sequence ID" value="XM_007525204.2"/>
</dbReference>
<dbReference type="OrthoDB" id="9602643at2759"/>
<dbReference type="AlphaFoldDB" id="A0A1S2ZVJ2"/>
<protein>
    <submittedName>
        <fullName evidence="4">Testis-expressed protein 50</fullName>
    </submittedName>
</protein>
<keyword evidence="1" id="KW-0812">Transmembrane</keyword>
<keyword evidence="2" id="KW-0732">Signal</keyword>
<organism evidence="3 4">
    <name type="scientific">Erinaceus europaeus</name>
    <name type="common">Western European hedgehog</name>
    <dbReference type="NCBI Taxonomy" id="9365"/>
    <lineage>
        <taxon>Eukaryota</taxon>
        <taxon>Metazoa</taxon>
        <taxon>Chordata</taxon>
        <taxon>Craniata</taxon>
        <taxon>Vertebrata</taxon>
        <taxon>Euteleostomi</taxon>
        <taxon>Mammalia</taxon>
        <taxon>Eutheria</taxon>
        <taxon>Laurasiatheria</taxon>
        <taxon>Eulipotyphla</taxon>
        <taxon>Erinaceidae</taxon>
        <taxon>Erinaceinae</taxon>
        <taxon>Erinaceus</taxon>
    </lineage>
</organism>
<dbReference type="InParanoid" id="A0A1S2ZVJ2"/>
<sequence length="196" mass="22663">MSAKGLSLSFPLLFICFFMESFCICDRSTWTKVGWEIFPDEALHLKFKRPPTSCLPYPVDKIYCILANLDIFGSCLRITYISVEILLLILTVLSVHYLCMKWKKHKRKVKRQETIQTIDNGLEIESFQDIEQILCRLIATVTMLTKYLNKAVHHPSAKKSKYGKIRGKKVKAVRSRKTLDYPYAALSKMNITTGLY</sequence>
<evidence type="ECO:0000256" key="2">
    <source>
        <dbReference type="SAM" id="SignalP"/>
    </source>
</evidence>